<name>A0A024EBU9_9PSED</name>
<keyword evidence="1" id="KW-0812">Transmembrane</keyword>
<reference evidence="2 3" key="1">
    <citation type="journal article" date="2012" name="J. Bacteriol.">
        <title>Genome sequence of cold-adapted Pseudomonas mandelii strain JR-1.</title>
        <authorList>
            <person name="Jang S.H."/>
            <person name="Kim J."/>
            <person name="Kim J."/>
            <person name="Hong S."/>
            <person name="Lee C."/>
        </authorList>
    </citation>
    <scope>NUCLEOTIDE SEQUENCE [LARGE SCALE GENOMIC DNA]</scope>
    <source>
        <strain evidence="2 3">JR-1</strain>
    </source>
</reference>
<dbReference type="RefSeq" id="WP_010463686.1">
    <property type="nucleotide sequence ID" value="NZ_CP005960.1"/>
</dbReference>
<proteinExistence type="predicted"/>
<feature type="transmembrane region" description="Helical" evidence="1">
    <location>
        <begin position="109"/>
        <end position="125"/>
    </location>
</feature>
<dbReference type="OrthoDB" id="5868346at2"/>
<feature type="transmembrane region" description="Helical" evidence="1">
    <location>
        <begin position="38"/>
        <end position="59"/>
    </location>
</feature>
<gene>
    <name evidence="2" type="ORF">OU5_2724</name>
</gene>
<dbReference type="Pfam" id="PF04143">
    <property type="entry name" value="Sulf_transp"/>
    <property type="match status" value="1"/>
</dbReference>
<feature type="transmembrane region" description="Helical" evidence="1">
    <location>
        <begin position="276"/>
        <end position="297"/>
    </location>
</feature>
<keyword evidence="1" id="KW-1133">Transmembrane helix</keyword>
<dbReference type="GeneID" id="46428379"/>
<feature type="transmembrane region" description="Helical" evidence="1">
    <location>
        <begin position="71"/>
        <end position="89"/>
    </location>
</feature>
<evidence type="ECO:0008006" key="4">
    <source>
        <dbReference type="Google" id="ProtNLM"/>
    </source>
</evidence>
<evidence type="ECO:0000256" key="1">
    <source>
        <dbReference type="SAM" id="Phobius"/>
    </source>
</evidence>
<dbReference type="AlphaFoldDB" id="A0A024EBU9"/>
<organism evidence="2 3">
    <name type="scientific">Pseudomonas mandelii JR-1</name>
    <dbReference type="NCBI Taxonomy" id="1147786"/>
    <lineage>
        <taxon>Bacteria</taxon>
        <taxon>Pseudomonadati</taxon>
        <taxon>Pseudomonadota</taxon>
        <taxon>Gammaproteobacteria</taxon>
        <taxon>Pseudomonadales</taxon>
        <taxon>Pseudomonadaceae</taxon>
        <taxon>Pseudomonas</taxon>
    </lineage>
</organism>
<evidence type="ECO:0000313" key="3">
    <source>
        <dbReference type="Proteomes" id="UP000026913"/>
    </source>
</evidence>
<protein>
    <recommendedName>
        <fullName evidence="4">Sulphur transport domain-containing protein</fullName>
    </recommendedName>
</protein>
<sequence length="309" mass="33879">MLSLLISLLLAFLIGWVSQRMGMCLVNATGLLLRRRPTLFVSLISCGLFGLLLAPFYRLFGISQPLFVPDVGYVSLVGGGLLFGIASVLNDGCSVGTLTKLASGNLSKAFTIVGWVVGIVLWYHLNMLTEHKTLQMPTISSHQYWLTIGIVLMALLFLIRVHGDKHLVLSSMLLGALTSALYTFEPLWTPSVFFYDLSQMFWASGDGSLTSQRVAVFVMLMVGMLSYTLHRRTFSYQRFEWRAAGKHLLAGVLMGIGASMMLGGNDSQILLVFPTMTWVGAVPLGAIVVGILVGIGVRRVRGRIRETRS</sequence>
<dbReference type="InterPro" id="IPR007272">
    <property type="entry name" value="Sulf_transp_TsuA/YedE"/>
</dbReference>
<accession>A0A024EBU9</accession>
<dbReference type="HOGENOM" id="CLU_976103_0_0_6"/>
<evidence type="ECO:0000313" key="2">
    <source>
        <dbReference type="EMBL" id="AHZ69803.1"/>
    </source>
</evidence>
<feature type="transmembrane region" description="Helical" evidence="1">
    <location>
        <begin position="145"/>
        <end position="163"/>
    </location>
</feature>
<dbReference type="KEGG" id="pman:OU5_2724"/>
<feature type="transmembrane region" description="Helical" evidence="1">
    <location>
        <begin position="248"/>
        <end position="264"/>
    </location>
</feature>
<dbReference type="EMBL" id="CP005960">
    <property type="protein sequence ID" value="AHZ69803.1"/>
    <property type="molecule type" value="Genomic_DNA"/>
</dbReference>
<dbReference type="Proteomes" id="UP000026913">
    <property type="component" value="Chromosome"/>
</dbReference>
<keyword evidence="1" id="KW-0472">Membrane</keyword>
<feature type="transmembrane region" description="Helical" evidence="1">
    <location>
        <begin position="210"/>
        <end position="227"/>
    </location>
</feature>